<dbReference type="InterPro" id="IPR013780">
    <property type="entry name" value="Glyco_hydro_b"/>
</dbReference>
<proteinExistence type="inferred from homology"/>
<dbReference type="PANTHER" id="PTHR43002">
    <property type="entry name" value="GLYCOGEN DEBRANCHING ENZYME"/>
    <property type="match status" value="1"/>
</dbReference>
<sequence length="713" mass="82213">MTSIKRDFLAYLDEMNLITILLPLSYHQGLSSSFYIIDGHGKSRLQIIEKLLIEGHYKYVCRLSAKYCFGTQYWIMDEHGGKTDLQIGAVIRTEAFDQKFYYQGTDLGVTYCPDQSLFKLWAPTASQVKVKLRSPNSHYSEIVKMKREDKGVWTAVVYRDLEYFQYSFLVQVNQEWHEAVDPYAKAVSVNGEQGVIVNLKKTNRSKIDIPPLESSVDAIIYETHIRDFTIHPDSGVRNKGLYLGAGELYTKGKDTELTGVSYVENLGITHIEFLPFHDFAGVDELRPNEEYNWGYNPLHFNAPEGSYSTDPANPYSRIIELKQLIDQVHRAGLRVIMDVVFNHVYKREHSSFERIVPGYYFRHNEMGMPSNGTGVGNDIASERRMVRKFIVDSVRFWMEEYHIDGFRFDLMGILDIETMNLVKNVCDTIKKDTLIIGEGWNLNTPLPFKQKAIIANQKKIPLIAQFNDQFRDTIKGSTFNIYDKGYALGNEHYYWEAFEAITGSIGFKEDNQGLFNEPTQSVNYIECHDNHTLWDKLQVCLKDVDEVVKRKYHRLATGIVILSQGIPFLHSGQEFFRTKKGDGNSYRSPDSINQLDWLRKSEHKENVEYMRGLIQIRKAYRCFRLRTAVEIRKNIQPLALPFPVLGCTLQTEEYNLLLVINPSEKEHSIALPIGEWCMLANQNYAGKTPKGYVYQGDVKIAPISLHVFLKKMT</sequence>
<evidence type="ECO:0000313" key="3">
    <source>
        <dbReference type="EMBL" id="GHH97338.1"/>
    </source>
</evidence>
<organism evidence="3 4">
    <name type="scientific">Neobacillus kokaensis</name>
    <dbReference type="NCBI Taxonomy" id="2759023"/>
    <lineage>
        <taxon>Bacteria</taxon>
        <taxon>Bacillati</taxon>
        <taxon>Bacillota</taxon>
        <taxon>Bacilli</taxon>
        <taxon>Bacillales</taxon>
        <taxon>Bacillaceae</taxon>
        <taxon>Neobacillus</taxon>
    </lineage>
</organism>
<reference evidence="3 4" key="1">
    <citation type="journal article" date="2022" name="Int. J. Syst. Evol. Microbiol.">
        <title>Neobacillus kokaensis sp. nov., isolated from soil.</title>
        <authorList>
            <person name="Yuki K."/>
            <person name="Matsubara H."/>
            <person name="Yamaguchi S."/>
        </authorList>
    </citation>
    <scope>NUCLEOTIDE SEQUENCE [LARGE SCALE GENOMIC DNA]</scope>
    <source>
        <strain evidence="3 4">LOB 377</strain>
    </source>
</reference>
<accession>A0ABQ3N1F1</accession>
<dbReference type="EMBL" id="BNDS01000002">
    <property type="protein sequence ID" value="GHH97338.1"/>
    <property type="molecule type" value="Genomic_DNA"/>
</dbReference>
<dbReference type="InterPro" id="IPR013783">
    <property type="entry name" value="Ig-like_fold"/>
</dbReference>
<protein>
    <submittedName>
        <fullName evidence="3">Type I pullulanase</fullName>
    </submittedName>
</protein>
<dbReference type="InterPro" id="IPR040697">
    <property type="entry name" value="PulA_N1"/>
</dbReference>
<comment type="similarity">
    <text evidence="1">Belongs to the glycosyl hydrolase 13 family.</text>
</comment>
<dbReference type="InterPro" id="IPR006047">
    <property type="entry name" value="GH13_cat_dom"/>
</dbReference>
<evidence type="ECO:0000313" key="4">
    <source>
        <dbReference type="Proteomes" id="UP000637074"/>
    </source>
</evidence>
<dbReference type="Pfam" id="PF17999">
    <property type="entry name" value="PulA_N1"/>
    <property type="match status" value="1"/>
</dbReference>
<dbReference type="RefSeq" id="WP_191270053.1">
    <property type="nucleotide sequence ID" value="NZ_BNDS01000002.1"/>
</dbReference>
<dbReference type="Gene3D" id="2.60.40.2320">
    <property type="match status" value="1"/>
</dbReference>
<evidence type="ECO:0000256" key="1">
    <source>
        <dbReference type="ARBA" id="ARBA00008061"/>
    </source>
</evidence>
<dbReference type="NCBIfam" id="TIGR02104">
    <property type="entry name" value="pulA_typeI"/>
    <property type="match status" value="1"/>
</dbReference>
<gene>
    <name evidence="3" type="primary">amyX</name>
    <name evidence="3" type="ORF">AM1BK_08810</name>
</gene>
<dbReference type="Gene3D" id="2.60.40.10">
    <property type="entry name" value="Immunoglobulins"/>
    <property type="match status" value="1"/>
</dbReference>
<dbReference type="Proteomes" id="UP000637074">
    <property type="component" value="Unassembled WGS sequence"/>
</dbReference>
<evidence type="ECO:0000259" key="2">
    <source>
        <dbReference type="SMART" id="SM00642"/>
    </source>
</evidence>
<comment type="caution">
    <text evidence="3">The sequence shown here is derived from an EMBL/GenBank/DDBJ whole genome shotgun (WGS) entry which is preliminary data.</text>
</comment>
<dbReference type="InterPro" id="IPR011840">
    <property type="entry name" value="PulA_typeI"/>
</dbReference>
<dbReference type="SUPFAM" id="SSF81296">
    <property type="entry name" value="E set domains"/>
    <property type="match status" value="1"/>
</dbReference>
<dbReference type="Gene3D" id="3.20.20.80">
    <property type="entry name" value="Glycosidases"/>
    <property type="match status" value="1"/>
</dbReference>
<dbReference type="SMART" id="SM00642">
    <property type="entry name" value="Aamy"/>
    <property type="match status" value="1"/>
</dbReference>
<dbReference type="InterPro" id="IPR004193">
    <property type="entry name" value="Glyco_hydro_13_N"/>
</dbReference>
<keyword evidence="4" id="KW-1185">Reference proteome</keyword>
<dbReference type="CDD" id="cd11341">
    <property type="entry name" value="AmyAc_Pullulanase_LD-like"/>
    <property type="match status" value="1"/>
</dbReference>
<feature type="domain" description="Glycosyl hydrolase family 13 catalytic" evidence="2">
    <location>
        <begin position="229"/>
        <end position="617"/>
    </location>
</feature>
<dbReference type="SUPFAM" id="SSF51445">
    <property type="entry name" value="(Trans)glycosidases"/>
    <property type="match status" value="1"/>
</dbReference>
<dbReference type="InterPro" id="IPR017853">
    <property type="entry name" value="GH"/>
</dbReference>
<dbReference type="CDD" id="cd02860">
    <property type="entry name" value="E_set_Pullulanase"/>
    <property type="match status" value="1"/>
</dbReference>
<dbReference type="Pfam" id="PF02922">
    <property type="entry name" value="CBM_48"/>
    <property type="match status" value="1"/>
</dbReference>
<dbReference type="InterPro" id="IPR014756">
    <property type="entry name" value="Ig_E-set"/>
</dbReference>
<dbReference type="Gene3D" id="2.60.40.1180">
    <property type="entry name" value="Golgi alpha-mannosidase II"/>
    <property type="match status" value="1"/>
</dbReference>
<name>A0ABQ3N1F1_9BACI</name>